<dbReference type="GO" id="GO:0004301">
    <property type="term" value="F:epoxide hydrolase activity"/>
    <property type="evidence" value="ECO:0007669"/>
    <property type="project" value="TreeGrafter"/>
</dbReference>
<dbReference type="GO" id="GO:0097176">
    <property type="term" value="P:epoxide metabolic process"/>
    <property type="evidence" value="ECO:0007669"/>
    <property type="project" value="TreeGrafter"/>
</dbReference>
<evidence type="ECO:0000256" key="2">
    <source>
        <dbReference type="ARBA" id="ARBA00022797"/>
    </source>
</evidence>
<dbReference type="InterPro" id="IPR000639">
    <property type="entry name" value="Epox_hydrolase-like"/>
</dbReference>
<protein>
    <recommendedName>
        <fullName evidence="5">Epoxide hydrolase N-terminal domain-containing protein</fullName>
    </recommendedName>
</protein>
<reference evidence="6 7" key="1">
    <citation type="submission" date="2014-04" db="EMBL/GenBank/DDBJ databases">
        <title>Evolutionary Origins and Diversification of the Mycorrhizal Mutualists.</title>
        <authorList>
            <consortium name="DOE Joint Genome Institute"/>
            <consortium name="Mycorrhizal Genomics Consortium"/>
            <person name="Kohler A."/>
            <person name="Kuo A."/>
            <person name="Nagy L.G."/>
            <person name="Floudas D."/>
            <person name="Copeland A."/>
            <person name="Barry K.W."/>
            <person name="Cichocki N."/>
            <person name="Veneault-Fourrey C."/>
            <person name="LaButti K."/>
            <person name="Lindquist E.A."/>
            <person name="Lipzen A."/>
            <person name="Lundell T."/>
            <person name="Morin E."/>
            <person name="Murat C."/>
            <person name="Riley R."/>
            <person name="Ohm R."/>
            <person name="Sun H."/>
            <person name="Tunlid A."/>
            <person name="Henrissat B."/>
            <person name="Grigoriev I.V."/>
            <person name="Hibbett D.S."/>
            <person name="Martin F."/>
        </authorList>
    </citation>
    <scope>NUCLEOTIDE SEQUENCE [LARGE SCALE GENOMIC DNA]</scope>
    <source>
        <strain evidence="6 7">FD-317 M1</strain>
    </source>
</reference>
<dbReference type="Gene3D" id="3.40.50.1820">
    <property type="entry name" value="alpha/beta hydrolase"/>
    <property type="match status" value="1"/>
</dbReference>
<evidence type="ECO:0000259" key="5">
    <source>
        <dbReference type="Pfam" id="PF06441"/>
    </source>
</evidence>
<dbReference type="PANTHER" id="PTHR21661:SF35">
    <property type="entry name" value="EPOXIDE HYDROLASE"/>
    <property type="match status" value="1"/>
</dbReference>
<evidence type="ECO:0000256" key="1">
    <source>
        <dbReference type="ARBA" id="ARBA00010088"/>
    </source>
</evidence>
<gene>
    <name evidence="6" type="ORF">GYMLUDRAFT_208792</name>
</gene>
<feature type="active site" description="Proton acceptor" evidence="4">
    <location>
        <position position="372"/>
    </location>
</feature>
<dbReference type="InterPro" id="IPR016292">
    <property type="entry name" value="Epoxide_hydrolase"/>
</dbReference>
<sequence>MPVTWSKPSPFSISIPEARIQAVDAAVRAFDFADFDANILATHISENDFSLGLPPAIAKRLVKRLRTGYDWREYEKVMNDLGTHYIVKVDGIPGEPEPLSVHVIERRSKRDGAIPIVLNHGWPGSFFEFYKLAPLLTDPSNPNDQAFHCIIPSMPGYAFSSPPKARGWTGYKVAAAVDAVVQALGYEKYLAQGGDLGWATSSRLASEYPERCKGIHLNFIPPHYTPTELQKATMSADDIRGLEADADFERSGGAYFRMNKTVPYTVGLILASSPLAALFYIGEKLYRWPAPDSLLSIDEVLTSALLYIYTGSLTSSLWLYVAPTHSDHLHKKIQVPSAFSGGRVDLFWAPKSQVEEQHEKLVWWRILGEGGHFLALEKPEVLAREVREFARVSEVQRSL</sequence>
<proteinExistence type="inferred from homology"/>
<dbReference type="InterPro" id="IPR029058">
    <property type="entry name" value="AB_hydrolase_fold"/>
</dbReference>
<dbReference type="PIRSF" id="PIRSF001112">
    <property type="entry name" value="Epoxide_hydrolase"/>
    <property type="match status" value="1"/>
</dbReference>
<evidence type="ECO:0000313" key="7">
    <source>
        <dbReference type="Proteomes" id="UP000053593"/>
    </source>
</evidence>
<dbReference type="PANTHER" id="PTHR21661">
    <property type="entry name" value="EPOXIDE HYDROLASE 1-RELATED"/>
    <property type="match status" value="1"/>
</dbReference>
<evidence type="ECO:0000256" key="4">
    <source>
        <dbReference type="PIRSR" id="PIRSR001112-1"/>
    </source>
</evidence>
<dbReference type="PRINTS" id="PR00412">
    <property type="entry name" value="EPOXHYDRLASE"/>
</dbReference>
<feature type="active site" description="Nucleophile" evidence="4">
    <location>
        <position position="195"/>
    </location>
</feature>
<dbReference type="EMBL" id="KN834867">
    <property type="protein sequence ID" value="KIK51295.1"/>
    <property type="molecule type" value="Genomic_DNA"/>
</dbReference>
<dbReference type="HOGENOM" id="CLU_019414_0_2_1"/>
<keyword evidence="3" id="KW-0378">Hydrolase</keyword>
<dbReference type="Pfam" id="PF06441">
    <property type="entry name" value="EHN"/>
    <property type="match status" value="1"/>
</dbReference>
<dbReference type="OrthoDB" id="7130006at2759"/>
<dbReference type="Proteomes" id="UP000053593">
    <property type="component" value="Unassembled WGS sequence"/>
</dbReference>
<feature type="active site" description="Proton donor" evidence="4">
    <location>
        <position position="320"/>
    </location>
</feature>
<accession>A0A0D0AM24</accession>
<organism evidence="6 7">
    <name type="scientific">Collybiopsis luxurians FD-317 M1</name>
    <dbReference type="NCBI Taxonomy" id="944289"/>
    <lineage>
        <taxon>Eukaryota</taxon>
        <taxon>Fungi</taxon>
        <taxon>Dikarya</taxon>
        <taxon>Basidiomycota</taxon>
        <taxon>Agaricomycotina</taxon>
        <taxon>Agaricomycetes</taxon>
        <taxon>Agaricomycetidae</taxon>
        <taxon>Agaricales</taxon>
        <taxon>Marasmiineae</taxon>
        <taxon>Omphalotaceae</taxon>
        <taxon>Collybiopsis</taxon>
        <taxon>Collybiopsis luxurians</taxon>
    </lineage>
</organism>
<keyword evidence="2" id="KW-0058">Aromatic hydrocarbons catabolism</keyword>
<dbReference type="InterPro" id="IPR010497">
    <property type="entry name" value="Epoxide_hydro_N"/>
</dbReference>
<keyword evidence="7" id="KW-1185">Reference proteome</keyword>
<dbReference type="SUPFAM" id="SSF53474">
    <property type="entry name" value="alpha/beta-Hydrolases"/>
    <property type="match status" value="1"/>
</dbReference>
<name>A0A0D0AM24_9AGAR</name>
<evidence type="ECO:0000256" key="3">
    <source>
        <dbReference type="ARBA" id="ARBA00022801"/>
    </source>
</evidence>
<dbReference type="AlphaFoldDB" id="A0A0D0AM24"/>
<feature type="domain" description="Epoxide hydrolase N-terminal" evidence="5">
    <location>
        <begin position="9"/>
        <end position="129"/>
    </location>
</feature>
<evidence type="ECO:0000313" key="6">
    <source>
        <dbReference type="EMBL" id="KIK51295.1"/>
    </source>
</evidence>
<comment type="similarity">
    <text evidence="1">Belongs to the peptidase S33 family.</text>
</comment>